<gene>
    <name evidence="1" type="ORF">BOTCAL_0031g00160</name>
</gene>
<dbReference type="Proteomes" id="UP000297299">
    <property type="component" value="Unassembled WGS sequence"/>
</dbReference>
<evidence type="ECO:0000313" key="1">
    <source>
        <dbReference type="EMBL" id="TEY81824.1"/>
    </source>
</evidence>
<evidence type="ECO:0000313" key="2">
    <source>
        <dbReference type="Proteomes" id="UP000297299"/>
    </source>
</evidence>
<reference evidence="1 2" key="1">
    <citation type="submission" date="2017-11" db="EMBL/GenBank/DDBJ databases">
        <title>Comparative genomics of Botrytis spp.</title>
        <authorList>
            <person name="Valero-Jimenez C.A."/>
            <person name="Tapia P."/>
            <person name="Veloso J."/>
            <person name="Silva-Moreno E."/>
            <person name="Staats M."/>
            <person name="Valdes J.H."/>
            <person name="Van Kan J.A.L."/>
        </authorList>
    </citation>
    <scope>NUCLEOTIDE SEQUENCE [LARGE SCALE GENOMIC DNA]</scope>
    <source>
        <strain evidence="1 2">MUCL2830</strain>
    </source>
</reference>
<sequence>MSLTLANLLPPMTRSWADEANDEFEEQSIDALTTIHFVDTSKFDRDTVMGKAYDFRDYETLDFSDDEYTTDSYDYALKLETMSNNDSAAVITAPDETILPKNRKKLVANMTSRLPRAVSYSAEESYADTFLDTIPEDEEPKDQDHNQTTAVTELTRDNWQGDVPVEMVNCEPSIDSVQSIPELGGMDFWDTESCYSCDTELEVVEEDVRIDHPLMGKDVVRIQKSFTTVKASGYEAHPTRVFYRSTEPTTWGWTPSNLRYCLTVIREVESGCYI</sequence>
<accession>A0A4Y8DD56</accession>
<dbReference type="EMBL" id="PHWZ01000031">
    <property type="protein sequence ID" value="TEY81824.1"/>
    <property type="molecule type" value="Genomic_DNA"/>
</dbReference>
<name>A0A4Y8DD56_9HELO</name>
<protein>
    <submittedName>
        <fullName evidence="1">Uncharacterized protein</fullName>
    </submittedName>
</protein>
<comment type="caution">
    <text evidence="1">The sequence shown here is derived from an EMBL/GenBank/DDBJ whole genome shotgun (WGS) entry which is preliminary data.</text>
</comment>
<dbReference type="AlphaFoldDB" id="A0A4Y8DD56"/>
<organism evidence="1 2">
    <name type="scientific">Botryotinia calthae</name>
    <dbReference type="NCBI Taxonomy" id="38488"/>
    <lineage>
        <taxon>Eukaryota</taxon>
        <taxon>Fungi</taxon>
        <taxon>Dikarya</taxon>
        <taxon>Ascomycota</taxon>
        <taxon>Pezizomycotina</taxon>
        <taxon>Leotiomycetes</taxon>
        <taxon>Helotiales</taxon>
        <taxon>Sclerotiniaceae</taxon>
        <taxon>Botryotinia</taxon>
    </lineage>
</organism>
<proteinExistence type="predicted"/>
<dbReference type="OrthoDB" id="3505609at2759"/>
<keyword evidence="2" id="KW-1185">Reference proteome</keyword>